<evidence type="ECO:0000313" key="3">
    <source>
        <dbReference type="Proteomes" id="UP000277204"/>
    </source>
</evidence>
<accession>A0A183M832</accession>
<organism evidence="2 3">
    <name type="scientific">Schistosoma margrebowiei</name>
    <dbReference type="NCBI Taxonomy" id="48269"/>
    <lineage>
        <taxon>Eukaryota</taxon>
        <taxon>Metazoa</taxon>
        <taxon>Spiralia</taxon>
        <taxon>Lophotrochozoa</taxon>
        <taxon>Platyhelminthes</taxon>
        <taxon>Trematoda</taxon>
        <taxon>Digenea</taxon>
        <taxon>Strigeidida</taxon>
        <taxon>Schistosomatoidea</taxon>
        <taxon>Schistosomatidae</taxon>
        <taxon>Schistosoma</taxon>
    </lineage>
</organism>
<dbReference type="AlphaFoldDB" id="A0A183M832"/>
<name>A0A183M832_9TREM</name>
<dbReference type="STRING" id="48269.A0A183M832"/>
<evidence type="ECO:0000313" key="2">
    <source>
        <dbReference type="EMBL" id="VDO99194.1"/>
    </source>
</evidence>
<proteinExistence type="predicted"/>
<protein>
    <submittedName>
        <fullName evidence="2">Uncharacterized protein</fullName>
    </submittedName>
</protein>
<feature type="region of interest" description="Disordered" evidence="1">
    <location>
        <begin position="165"/>
        <end position="188"/>
    </location>
</feature>
<sequence length="188" mass="21812">MKAVNSEQKEANSYTSMDPKPKTLPVEVEPNYDNATDRAEVLDRFVRSLGNPETRNPNFNLRLRFRDKKMLQELGLDDGESLEFDLDIYKAEDQDIPDLIHNLRLGYEDKLWRVFENPKQPDKKVVSSHLDKLFSSIRLQMQFLVKVLLGKRWKAILDSLVQDQPVRKKQEGASTIDEDDESDTDACK</sequence>
<feature type="region of interest" description="Disordered" evidence="1">
    <location>
        <begin position="1"/>
        <end position="32"/>
    </location>
</feature>
<reference evidence="2 3" key="1">
    <citation type="submission" date="2018-11" db="EMBL/GenBank/DDBJ databases">
        <authorList>
            <consortium name="Pathogen Informatics"/>
        </authorList>
    </citation>
    <scope>NUCLEOTIDE SEQUENCE [LARGE SCALE GENOMIC DNA]</scope>
    <source>
        <strain evidence="2 3">Zambia</strain>
    </source>
</reference>
<keyword evidence="3" id="KW-1185">Reference proteome</keyword>
<feature type="compositionally biased region" description="Acidic residues" evidence="1">
    <location>
        <begin position="176"/>
        <end position="188"/>
    </location>
</feature>
<evidence type="ECO:0000256" key="1">
    <source>
        <dbReference type="SAM" id="MobiDB-lite"/>
    </source>
</evidence>
<dbReference type="EMBL" id="UZAI01007473">
    <property type="protein sequence ID" value="VDO99194.1"/>
    <property type="molecule type" value="Genomic_DNA"/>
</dbReference>
<dbReference type="Proteomes" id="UP000277204">
    <property type="component" value="Unassembled WGS sequence"/>
</dbReference>
<gene>
    <name evidence="2" type="ORF">SMRZ_LOCUS12207</name>
</gene>